<name>A0AAE1ASF2_9GAST</name>
<dbReference type="AlphaFoldDB" id="A0AAE1ASF2"/>
<protein>
    <submittedName>
        <fullName evidence="1">Uncharacterized protein</fullName>
    </submittedName>
</protein>
<sequence>MNLKFIHWRQVSNLQLSLRAFLKQSFAFDDHLHTMCGDKKEPKFLFLCLHLTEEQSITRQSFRRGWFDAPDKDMDELMWED</sequence>
<accession>A0AAE1ASF2</accession>
<comment type="caution">
    <text evidence="1">The sequence shown here is derived from an EMBL/GenBank/DDBJ whole genome shotgun (WGS) entry which is preliminary data.</text>
</comment>
<evidence type="ECO:0000313" key="1">
    <source>
        <dbReference type="EMBL" id="KAK3792925.1"/>
    </source>
</evidence>
<proteinExistence type="predicted"/>
<gene>
    <name evidence="1" type="ORF">RRG08_033775</name>
</gene>
<evidence type="ECO:0000313" key="2">
    <source>
        <dbReference type="Proteomes" id="UP001283361"/>
    </source>
</evidence>
<reference evidence="1" key="1">
    <citation type="journal article" date="2023" name="G3 (Bethesda)">
        <title>A reference genome for the long-term kleptoplast-retaining sea slug Elysia crispata morphotype clarki.</title>
        <authorList>
            <person name="Eastman K.E."/>
            <person name="Pendleton A.L."/>
            <person name="Shaikh M.A."/>
            <person name="Suttiyut T."/>
            <person name="Ogas R."/>
            <person name="Tomko P."/>
            <person name="Gavelis G."/>
            <person name="Widhalm J.R."/>
            <person name="Wisecaver J.H."/>
        </authorList>
    </citation>
    <scope>NUCLEOTIDE SEQUENCE</scope>
    <source>
        <strain evidence="1">ECLA1</strain>
    </source>
</reference>
<organism evidence="1 2">
    <name type="scientific">Elysia crispata</name>
    <name type="common">lettuce slug</name>
    <dbReference type="NCBI Taxonomy" id="231223"/>
    <lineage>
        <taxon>Eukaryota</taxon>
        <taxon>Metazoa</taxon>
        <taxon>Spiralia</taxon>
        <taxon>Lophotrochozoa</taxon>
        <taxon>Mollusca</taxon>
        <taxon>Gastropoda</taxon>
        <taxon>Heterobranchia</taxon>
        <taxon>Euthyneura</taxon>
        <taxon>Panpulmonata</taxon>
        <taxon>Sacoglossa</taxon>
        <taxon>Placobranchoidea</taxon>
        <taxon>Plakobranchidae</taxon>
        <taxon>Elysia</taxon>
    </lineage>
</organism>
<dbReference type="EMBL" id="JAWDGP010001311">
    <property type="protein sequence ID" value="KAK3792925.1"/>
    <property type="molecule type" value="Genomic_DNA"/>
</dbReference>
<dbReference type="Proteomes" id="UP001283361">
    <property type="component" value="Unassembled WGS sequence"/>
</dbReference>
<keyword evidence="2" id="KW-1185">Reference proteome</keyword>